<dbReference type="Pfam" id="PF01486">
    <property type="entry name" value="K-box"/>
    <property type="match status" value="1"/>
</dbReference>
<keyword evidence="5" id="KW-0539">Nucleus</keyword>
<evidence type="ECO:0000256" key="4">
    <source>
        <dbReference type="ARBA" id="ARBA00023163"/>
    </source>
</evidence>
<dbReference type="GO" id="GO:0003700">
    <property type="term" value="F:DNA-binding transcription factor activity"/>
    <property type="evidence" value="ECO:0007669"/>
    <property type="project" value="InterPro"/>
</dbReference>
<evidence type="ECO:0000256" key="5">
    <source>
        <dbReference type="ARBA" id="ARBA00023242"/>
    </source>
</evidence>
<dbReference type="PROSITE" id="PS50066">
    <property type="entry name" value="MADS_BOX_2"/>
    <property type="match status" value="1"/>
</dbReference>
<dbReference type="SMART" id="SM00432">
    <property type="entry name" value="MADS"/>
    <property type="match status" value="1"/>
</dbReference>
<evidence type="ECO:0000256" key="1">
    <source>
        <dbReference type="ARBA" id="ARBA00004123"/>
    </source>
</evidence>
<comment type="caution">
    <text evidence="9">The sequence shown here is derived from an EMBL/GenBank/DDBJ whole genome shotgun (WGS) entry which is preliminary data.</text>
</comment>
<evidence type="ECO:0000259" key="7">
    <source>
        <dbReference type="PROSITE" id="PS50066"/>
    </source>
</evidence>
<dbReference type="Proteomes" id="UP001408789">
    <property type="component" value="Unassembled WGS sequence"/>
</dbReference>
<evidence type="ECO:0000259" key="8">
    <source>
        <dbReference type="PROSITE" id="PS51297"/>
    </source>
</evidence>
<dbReference type="Gene3D" id="3.40.1810.10">
    <property type="entry name" value="Transcription factor, MADS-box"/>
    <property type="match status" value="1"/>
</dbReference>
<dbReference type="PROSITE" id="PS00350">
    <property type="entry name" value="MADS_BOX_1"/>
    <property type="match status" value="1"/>
</dbReference>
<keyword evidence="2" id="KW-0805">Transcription regulation</keyword>
<dbReference type="InterPro" id="IPR033896">
    <property type="entry name" value="MEF2-like_N"/>
</dbReference>
<proteinExistence type="predicted"/>
<dbReference type="EMBL" id="JBCNJP010000012">
    <property type="protein sequence ID" value="KAK9070353.1"/>
    <property type="molecule type" value="Genomic_DNA"/>
</dbReference>
<dbReference type="InterPro" id="IPR050142">
    <property type="entry name" value="MADS-box/MEF2_TF"/>
</dbReference>
<dbReference type="InterPro" id="IPR002100">
    <property type="entry name" value="TF_MADSbox"/>
</dbReference>
<dbReference type="Pfam" id="PF00319">
    <property type="entry name" value="SRF-TF"/>
    <property type="match status" value="1"/>
</dbReference>
<reference evidence="9 10" key="1">
    <citation type="submission" date="2024-04" db="EMBL/GenBank/DDBJ databases">
        <title>The reference genome of an endangered Asteraceae, Deinandra increscens subsp. villosa, native to the Central Coast of California.</title>
        <authorList>
            <person name="Guilliams M."/>
            <person name="Hasenstab-Lehman K."/>
            <person name="Meyer R."/>
            <person name="Mcevoy S."/>
        </authorList>
    </citation>
    <scope>NUCLEOTIDE SEQUENCE [LARGE SCALE GENOMIC DNA]</scope>
    <source>
        <tissue evidence="9">Leaf</tissue>
    </source>
</reference>
<sequence>MVRGKVELKRIENTTSRQVTFSKRRNGLLKKANEISVLCDAEVALMIFSQKGKLSEFSSSNMEKTVEKYREHVKKEENYNLETEVHTQKLKQEAIIIQQNLEQLEASQRKFLGQDIVSCSLDEVCELDTNLEHTLKIVRERKAHVFNEQTEKLKAKVCIYFAIFLEIKIFLLHPFHVQERYLLEENAELCQKSSSLSQKIVGTSRQQHKDVITWSPSSQFSEVETGLYVGLTRSRKSRDF</sequence>
<dbReference type="PANTHER" id="PTHR48019">
    <property type="entry name" value="SERUM RESPONSE FACTOR HOMOLOG"/>
    <property type="match status" value="1"/>
</dbReference>
<gene>
    <name evidence="9" type="ORF">SSX86_010755</name>
</gene>
<keyword evidence="4" id="KW-0804">Transcription</keyword>
<dbReference type="GO" id="GO:0045944">
    <property type="term" value="P:positive regulation of transcription by RNA polymerase II"/>
    <property type="evidence" value="ECO:0007669"/>
    <property type="project" value="InterPro"/>
</dbReference>
<feature type="domain" description="MADS-box" evidence="7">
    <location>
        <begin position="1"/>
        <end position="61"/>
    </location>
</feature>
<dbReference type="PROSITE" id="PS51297">
    <property type="entry name" value="K_BOX"/>
    <property type="match status" value="1"/>
</dbReference>
<keyword evidence="3" id="KW-0238">DNA-binding</keyword>
<evidence type="ECO:0000256" key="3">
    <source>
        <dbReference type="ARBA" id="ARBA00023125"/>
    </source>
</evidence>
<evidence type="ECO:0000313" key="10">
    <source>
        <dbReference type="Proteomes" id="UP001408789"/>
    </source>
</evidence>
<dbReference type="InterPro" id="IPR036879">
    <property type="entry name" value="TF_MADSbox_sf"/>
</dbReference>
<dbReference type="GO" id="GO:0005634">
    <property type="term" value="C:nucleus"/>
    <property type="evidence" value="ECO:0007669"/>
    <property type="project" value="UniProtKB-SubCell"/>
</dbReference>
<dbReference type="PRINTS" id="PR00404">
    <property type="entry name" value="MADSDOMAIN"/>
</dbReference>
<dbReference type="FunFam" id="3.40.1810.10:FF:000003">
    <property type="entry name" value="MADS-box transcription factor MADS-MC"/>
    <property type="match status" value="1"/>
</dbReference>
<evidence type="ECO:0000256" key="6">
    <source>
        <dbReference type="ARBA" id="ARBA00037260"/>
    </source>
</evidence>
<dbReference type="GO" id="GO:0046983">
    <property type="term" value="F:protein dimerization activity"/>
    <property type="evidence" value="ECO:0007669"/>
    <property type="project" value="InterPro"/>
</dbReference>
<protein>
    <submittedName>
        <fullName evidence="9">Uncharacterized protein</fullName>
    </submittedName>
</protein>
<dbReference type="SUPFAM" id="SSF55455">
    <property type="entry name" value="SRF-like"/>
    <property type="match status" value="1"/>
</dbReference>
<accession>A0AAP0DCB6</accession>
<comment type="function">
    <text evidence="6">Probable transcription factor.</text>
</comment>
<dbReference type="GO" id="GO:0000977">
    <property type="term" value="F:RNA polymerase II transcription regulatory region sequence-specific DNA binding"/>
    <property type="evidence" value="ECO:0007669"/>
    <property type="project" value="InterPro"/>
</dbReference>
<evidence type="ECO:0000256" key="2">
    <source>
        <dbReference type="ARBA" id="ARBA00023015"/>
    </source>
</evidence>
<name>A0AAP0DCB6_9ASTR</name>
<feature type="domain" description="K-box" evidence="8">
    <location>
        <begin position="87"/>
        <end position="199"/>
    </location>
</feature>
<organism evidence="9 10">
    <name type="scientific">Deinandra increscens subsp. villosa</name>
    <dbReference type="NCBI Taxonomy" id="3103831"/>
    <lineage>
        <taxon>Eukaryota</taxon>
        <taxon>Viridiplantae</taxon>
        <taxon>Streptophyta</taxon>
        <taxon>Embryophyta</taxon>
        <taxon>Tracheophyta</taxon>
        <taxon>Spermatophyta</taxon>
        <taxon>Magnoliopsida</taxon>
        <taxon>eudicotyledons</taxon>
        <taxon>Gunneridae</taxon>
        <taxon>Pentapetalae</taxon>
        <taxon>asterids</taxon>
        <taxon>campanulids</taxon>
        <taxon>Asterales</taxon>
        <taxon>Asteraceae</taxon>
        <taxon>Asteroideae</taxon>
        <taxon>Heliantheae alliance</taxon>
        <taxon>Madieae</taxon>
        <taxon>Madiinae</taxon>
        <taxon>Deinandra</taxon>
    </lineage>
</organism>
<dbReference type="AlphaFoldDB" id="A0AAP0DCB6"/>
<evidence type="ECO:0000313" key="9">
    <source>
        <dbReference type="EMBL" id="KAK9070353.1"/>
    </source>
</evidence>
<dbReference type="InterPro" id="IPR002487">
    <property type="entry name" value="TF_Kbox"/>
</dbReference>
<comment type="subcellular location">
    <subcellularLocation>
        <location evidence="1">Nucleus</location>
    </subcellularLocation>
</comment>
<keyword evidence="10" id="KW-1185">Reference proteome</keyword>
<dbReference type="CDD" id="cd00265">
    <property type="entry name" value="MADS_MEF2_like"/>
    <property type="match status" value="1"/>
</dbReference>